<accession>A0A6N2MH35</accession>
<proteinExistence type="predicted"/>
<dbReference type="AlphaFoldDB" id="A0A6N2MH35"/>
<name>A0A6N2MH35_SALVM</name>
<protein>
    <submittedName>
        <fullName evidence="1">Uncharacterized protein</fullName>
    </submittedName>
</protein>
<reference evidence="1" key="1">
    <citation type="submission" date="2019-03" db="EMBL/GenBank/DDBJ databases">
        <authorList>
            <person name="Mank J."/>
            <person name="Almeida P."/>
        </authorList>
    </citation>
    <scope>NUCLEOTIDE SEQUENCE</scope>
    <source>
        <strain evidence="1">78183</strain>
    </source>
</reference>
<sequence length="89" mass="9783">MAEGWLAGHFFGSKDMVSGNTQDYSPSKISLMVSCFDGNLVGGNDPTVKIIGSIRPFVMTSTKGLDMPQIGNWNLLPEEKDRKISMQRC</sequence>
<gene>
    <name evidence="1" type="ORF">SVIM_LOCUS322329</name>
</gene>
<dbReference type="EMBL" id="CAADRP010001707">
    <property type="protein sequence ID" value="VFU48975.1"/>
    <property type="molecule type" value="Genomic_DNA"/>
</dbReference>
<evidence type="ECO:0000313" key="1">
    <source>
        <dbReference type="EMBL" id="VFU48975.1"/>
    </source>
</evidence>
<organism evidence="1">
    <name type="scientific">Salix viminalis</name>
    <name type="common">Common osier</name>
    <name type="synonym">Basket willow</name>
    <dbReference type="NCBI Taxonomy" id="40686"/>
    <lineage>
        <taxon>Eukaryota</taxon>
        <taxon>Viridiplantae</taxon>
        <taxon>Streptophyta</taxon>
        <taxon>Embryophyta</taxon>
        <taxon>Tracheophyta</taxon>
        <taxon>Spermatophyta</taxon>
        <taxon>Magnoliopsida</taxon>
        <taxon>eudicotyledons</taxon>
        <taxon>Gunneridae</taxon>
        <taxon>Pentapetalae</taxon>
        <taxon>rosids</taxon>
        <taxon>fabids</taxon>
        <taxon>Malpighiales</taxon>
        <taxon>Salicaceae</taxon>
        <taxon>Saliceae</taxon>
        <taxon>Salix</taxon>
    </lineage>
</organism>